<evidence type="ECO:0008006" key="4">
    <source>
        <dbReference type="Google" id="ProtNLM"/>
    </source>
</evidence>
<keyword evidence="1" id="KW-0732">Signal</keyword>
<feature type="chain" id="PRO_5001695180" description="Lipid/polyisoprenoid-binding YceI-like domain-containing protein" evidence="1">
    <location>
        <begin position="21"/>
        <end position="178"/>
    </location>
</feature>
<evidence type="ECO:0000256" key="1">
    <source>
        <dbReference type="SAM" id="SignalP"/>
    </source>
</evidence>
<accession>A0A074JXU7</accession>
<feature type="signal peptide" evidence="1">
    <location>
        <begin position="1"/>
        <end position="20"/>
    </location>
</feature>
<comment type="caution">
    <text evidence="2">The sequence shown here is derived from an EMBL/GenBank/DDBJ whole genome shotgun (WGS) entry which is preliminary data.</text>
</comment>
<dbReference type="RefSeq" id="WP_038129200.1">
    <property type="nucleotide sequence ID" value="NZ_AUNB01000016.1"/>
</dbReference>
<gene>
    <name evidence="2" type="ORF">DT23_12700</name>
</gene>
<dbReference type="EMBL" id="AUNB01000016">
    <property type="protein sequence ID" value="KEO60695.1"/>
    <property type="molecule type" value="Genomic_DNA"/>
</dbReference>
<keyword evidence="3" id="KW-1185">Reference proteome</keyword>
<name>A0A074JXU7_9RHOB</name>
<evidence type="ECO:0000313" key="2">
    <source>
        <dbReference type="EMBL" id="KEO60695.1"/>
    </source>
</evidence>
<protein>
    <recommendedName>
        <fullName evidence="4">Lipid/polyisoprenoid-binding YceI-like domain-containing protein</fullName>
    </recommendedName>
</protein>
<proteinExistence type="predicted"/>
<sequence length="178" mass="19035">MFRHIALTAALFFAPTLCVAQDVFGTLTATIDGTERSWFLTSDGEQSQSHALTIAVANTQSFSLWGQPTADTVAEAKDSLLLQFDIMAVGGNTVPLNVTLTYLADGWASGWLANEADQTVFSLSTFKEVDGGLLVEGSFASTAYYSDKLVSGQVDPSQTKQINGRFSATLPEALLKVQ</sequence>
<dbReference type="Proteomes" id="UP000027471">
    <property type="component" value="Unassembled WGS sequence"/>
</dbReference>
<dbReference type="OrthoDB" id="7836681at2"/>
<evidence type="ECO:0000313" key="3">
    <source>
        <dbReference type="Proteomes" id="UP000027471"/>
    </source>
</evidence>
<dbReference type="AlphaFoldDB" id="A0A074JXU7"/>
<organism evidence="2 3">
    <name type="scientific">Thioclava indica</name>
    <dbReference type="NCBI Taxonomy" id="1353528"/>
    <lineage>
        <taxon>Bacteria</taxon>
        <taxon>Pseudomonadati</taxon>
        <taxon>Pseudomonadota</taxon>
        <taxon>Alphaproteobacteria</taxon>
        <taxon>Rhodobacterales</taxon>
        <taxon>Paracoccaceae</taxon>
        <taxon>Thioclava</taxon>
    </lineage>
</organism>
<reference evidence="2 3" key="1">
    <citation type="journal article" date="2015" name="Antonie Van Leeuwenhoek">
        <title>Thioclava indica sp. nov., isolated from surface seawater of the Indian Ocean.</title>
        <authorList>
            <person name="Liu Y."/>
            <person name="Lai Q."/>
            <person name="Du J."/>
            <person name="Xu H."/>
            <person name="Jiang L."/>
            <person name="Shao Z."/>
        </authorList>
    </citation>
    <scope>NUCLEOTIDE SEQUENCE [LARGE SCALE GENOMIC DNA]</scope>
    <source>
        <strain evidence="2 3">DT23-4</strain>
    </source>
</reference>
<dbReference type="eggNOG" id="ENOG502ZHMB">
    <property type="taxonomic scope" value="Bacteria"/>
</dbReference>